<dbReference type="PANTHER" id="PTHR41913:SF1">
    <property type="entry name" value="DUF1684 DOMAIN-CONTAINING PROTEIN"/>
    <property type="match status" value="1"/>
</dbReference>
<organism evidence="1 2">
    <name type="scientific">Algoriphagus iocasae</name>
    <dbReference type="NCBI Taxonomy" id="1836499"/>
    <lineage>
        <taxon>Bacteria</taxon>
        <taxon>Pseudomonadati</taxon>
        <taxon>Bacteroidota</taxon>
        <taxon>Cytophagia</taxon>
        <taxon>Cytophagales</taxon>
        <taxon>Cyclobacteriaceae</taxon>
        <taxon>Algoriphagus</taxon>
    </lineage>
</organism>
<reference evidence="1 2" key="1">
    <citation type="submission" date="2020-08" db="EMBL/GenBank/DDBJ databases">
        <title>Genomic Encyclopedia of Type Strains, Phase IV (KMG-IV): sequencing the most valuable type-strain genomes for metagenomic binning, comparative biology and taxonomic classification.</title>
        <authorList>
            <person name="Goeker M."/>
        </authorList>
    </citation>
    <scope>NUCLEOTIDE SEQUENCE [LARGE SCALE GENOMIC DNA]</scope>
    <source>
        <strain evidence="1 2">DSM 102044</strain>
    </source>
</reference>
<dbReference type="InterPro" id="IPR012467">
    <property type="entry name" value="DUF1684"/>
</dbReference>
<protein>
    <submittedName>
        <fullName evidence="1">Uncharacterized protein (DUF1684 family)</fullName>
    </submittedName>
</protein>
<dbReference type="Pfam" id="PF07920">
    <property type="entry name" value="DUF1684"/>
    <property type="match status" value="1"/>
</dbReference>
<keyword evidence="2" id="KW-1185">Reference proteome</keyword>
<comment type="caution">
    <text evidence="1">The sequence shown here is derived from an EMBL/GenBank/DDBJ whole genome shotgun (WGS) entry which is preliminary data.</text>
</comment>
<dbReference type="EMBL" id="JACIJO010000002">
    <property type="protein sequence ID" value="MBB6326446.1"/>
    <property type="molecule type" value="Genomic_DNA"/>
</dbReference>
<dbReference type="AlphaFoldDB" id="A0A841MQI5"/>
<proteinExistence type="predicted"/>
<name>A0A841MQI5_9BACT</name>
<accession>A0A841MQI5</accession>
<dbReference type="RefSeq" id="WP_221444484.1">
    <property type="nucleotide sequence ID" value="NZ_JACIJO010000002.1"/>
</dbReference>
<evidence type="ECO:0000313" key="2">
    <source>
        <dbReference type="Proteomes" id="UP000588604"/>
    </source>
</evidence>
<gene>
    <name evidence="1" type="ORF">FHS59_002074</name>
</gene>
<dbReference type="PANTHER" id="PTHR41913">
    <property type="entry name" value="DUF1684 DOMAIN-CONTAINING PROTEIN"/>
    <property type="match status" value="1"/>
</dbReference>
<dbReference type="Proteomes" id="UP000588604">
    <property type="component" value="Unassembled WGS sequence"/>
</dbReference>
<evidence type="ECO:0000313" key="1">
    <source>
        <dbReference type="EMBL" id="MBB6326446.1"/>
    </source>
</evidence>
<sequence length="44" mass="4923">MELDFNKAYNPFCAYAEGYACPIPPSENDLQLAICAGVKYEPKH</sequence>